<dbReference type="InterPro" id="IPR002156">
    <property type="entry name" value="RNaseH_domain"/>
</dbReference>
<name>A0ABY6LJX9_9ARAC</name>
<dbReference type="InterPro" id="IPR012337">
    <property type="entry name" value="RNaseH-like_sf"/>
</dbReference>
<keyword evidence="1 4" id="KW-0489">Methyltransferase</keyword>
<dbReference type="Gene3D" id="3.90.120.10">
    <property type="entry name" value="DNA Methylase, subunit A, domain 2"/>
    <property type="match status" value="1"/>
</dbReference>
<dbReference type="PANTHER" id="PTHR46098:SF1">
    <property type="entry name" value="TRNA (CYTOSINE(38)-C(5))-METHYLTRANSFERASE"/>
    <property type="match status" value="1"/>
</dbReference>
<sequence length="560" mass="62528">MTKIKVLELYSGIGGMHCALDEAGVEYEVVAAIDINVNNNQVYKHNFPGDKVLTKHIQSLSLKDFNKWQVDLVTMSPPCQPFTRSGCRQGLKAGSKDFRCQSFLYILSLLPKLQPLPRYLLLENVWGFETSDTCSLLLATLRQCGYTYRQFLLSPSQVGVPNSRLRYYLLAELLSCGGVSSSLPDQEISSSLPAHCQEISSTLPADCEEISSSLPADCNISSTDCQVSSTLPAADYEEISSTLNAEDEELELNLLPEKLYSTYLQVLDIVGPSSIRSCCFTRSYGRYLKGTGSLVETFSIGERSLTFNSYNPHAYHNKTPLQKMEDGRLRFFTPREVANIMCFPASYTYTDGSSDLTLSNGGAGINIILQDGTYIKIKEGARKISSNFTCELTAIWKALDVCLNQPSLHQAEGIIIYSDSRSALEAIQKGNTRIMQKIHSLLTQLETLEKNCILQWIPAHVVIGGNEMADELAKEARKLSQRKEQMSVFDADALAKYKIIKQKIRKDQICEINSERKLTKIIARLRTKHYKGMAIHPDGTRTYRACNNCPGVELAPTYIF</sequence>
<feature type="active site" evidence="4">
    <location>
        <position position="79"/>
    </location>
</feature>
<evidence type="ECO:0000256" key="3">
    <source>
        <dbReference type="ARBA" id="ARBA00022691"/>
    </source>
</evidence>
<gene>
    <name evidence="6" type="ORF">LAZ67_19002127</name>
</gene>
<reference evidence="6 7" key="1">
    <citation type="submission" date="2022-01" db="EMBL/GenBank/DDBJ databases">
        <title>A chromosomal length assembly of Cordylochernes scorpioides.</title>
        <authorList>
            <person name="Zeh D."/>
            <person name="Zeh J."/>
        </authorList>
    </citation>
    <scope>NUCLEOTIDE SEQUENCE [LARGE SCALE GENOMIC DNA]</scope>
    <source>
        <strain evidence="6">IN4F17</strain>
        <tissue evidence="6">Whole Body</tissue>
    </source>
</reference>
<feature type="domain" description="RNase H type-1" evidence="5">
    <location>
        <begin position="342"/>
        <end position="478"/>
    </location>
</feature>
<protein>
    <submittedName>
        <fullName evidence="6">TRDMT1</fullName>
    </submittedName>
</protein>
<dbReference type="InterPro" id="IPR029063">
    <property type="entry name" value="SAM-dependent_MTases_sf"/>
</dbReference>
<dbReference type="InterPro" id="IPR001525">
    <property type="entry name" value="C5_MeTfrase"/>
</dbReference>
<keyword evidence="2 4" id="KW-0808">Transferase</keyword>
<dbReference type="PROSITE" id="PS51679">
    <property type="entry name" value="SAM_MT_C5"/>
    <property type="match status" value="1"/>
</dbReference>
<evidence type="ECO:0000313" key="6">
    <source>
        <dbReference type="EMBL" id="UYV80899.1"/>
    </source>
</evidence>
<evidence type="ECO:0000259" key="5">
    <source>
        <dbReference type="PROSITE" id="PS50879"/>
    </source>
</evidence>
<dbReference type="PRINTS" id="PR00105">
    <property type="entry name" value="C5METTRFRASE"/>
</dbReference>
<dbReference type="Proteomes" id="UP001235939">
    <property type="component" value="Chromosome 19"/>
</dbReference>
<dbReference type="InterPro" id="IPR050750">
    <property type="entry name" value="C5-MTase"/>
</dbReference>
<dbReference type="PROSITE" id="PS50879">
    <property type="entry name" value="RNASE_H_1"/>
    <property type="match status" value="1"/>
</dbReference>
<evidence type="ECO:0000256" key="1">
    <source>
        <dbReference type="ARBA" id="ARBA00022603"/>
    </source>
</evidence>
<organism evidence="6 7">
    <name type="scientific">Cordylochernes scorpioides</name>
    <dbReference type="NCBI Taxonomy" id="51811"/>
    <lineage>
        <taxon>Eukaryota</taxon>
        <taxon>Metazoa</taxon>
        <taxon>Ecdysozoa</taxon>
        <taxon>Arthropoda</taxon>
        <taxon>Chelicerata</taxon>
        <taxon>Arachnida</taxon>
        <taxon>Pseudoscorpiones</taxon>
        <taxon>Cheliferoidea</taxon>
        <taxon>Chernetidae</taxon>
        <taxon>Cordylochernes</taxon>
    </lineage>
</organism>
<dbReference type="EMBL" id="CP092881">
    <property type="protein sequence ID" value="UYV80899.1"/>
    <property type="molecule type" value="Genomic_DNA"/>
</dbReference>
<keyword evidence="3 4" id="KW-0949">S-adenosyl-L-methionine</keyword>
<dbReference type="SUPFAM" id="SSF53335">
    <property type="entry name" value="S-adenosyl-L-methionine-dependent methyltransferases"/>
    <property type="match status" value="1"/>
</dbReference>
<evidence type="ECO:0000256" key="4">
    <source>
        <dbReference type="PROSITE-ProRule" id="PRU01016"/>
    </source>
</evidence>
<comment type="similarity">
    <text evidence="4">Belongs to the class I-like SAM-binding methyltransferase superfamily. C5-methyltransferase family.</text>
</comment>
<proteinExistence type="inferred from homology"/>
<dbReference type="PANTHER" id="PTHR46098">
    <property type="entry name" value="TRNA (CYTOSINE(38)-C(5))-METHYLTRANSFERASE"/>
    <property type="match status" value="1"/>
</dbReference>
<dbReference type="Gene3D" id="3.40.50.150">
    <property type="entry name" value="Vaccinia Virus protein VP39"/>
    <property type="match status" value="1"/>
</dbReference>
<dbReference type="CDD" id="cd09276">
    <property type="entry name" value="Rnase_HI_RT_non_LTR"/>
    <property type="match status" value="1"/>
</dbReference>
<evidence type="ECO:0000256" key="2">
    <source>
        <dbReference type="ARBA" id="ARBA00022679"/>
    </source>
</evidence>
<evidence type="ECO:0000313" key="7">
    <source>
        <dbReference type="Proteomes" id="UP001235939"/>
    </source>
</evidence>
<dbReference type="Pfam" id="PF00145">
    <property type="entry name" value="DNA_methylase"/>
    <property type="match status" value="1"/>
</dbReference>
<keyword evidence="7" id="KW-1185">Reference proteome</keyword>
<dbReference type="SUPFAM" id="SSF53098">
    <property type="entry name" value="Ribonuclease H-like"/>
    <property type="match status" value="1"/>
</dbReference>
<accession>A0ABY6LJX9</accession>